<dbReference type="KEGG" id="eio:H9L01_09010"/>
<dbReference type="Pfam" id="PF05670">
    <property type="entry name" value="NFACT-R_1"/>
    <property type="match status" value="1"/>
</dbReference>
<dbReference type="Proteomes" id="UP000515928">
    <property type="component" value="Chromosome"/>
</dbReference>
<name>A0A7G9RY23_9FIRM</name>
<dbReference type="GO" id="GO:1990112">
    <property type="term" value="C:RQC complex"/>
    <property type="evidence" value="ECO:0007669"/>
    <property type="project" value="TreeGrafter"/>
</dbReference>
<keyword evidence="3" id="KW-1185">Reference proteome</keyword>
<dbReference type="GO" id="GO:0000049">
    <property type="term" value="F:tRNA binding"/>
    <property type="evidence" value="ECO:0007669"/>
    <property type="project" value="TreeGrafter"/>
</dbReference>
<feature type="domain" description="NFACT RNA-binding" evidence="1">
    <location>
        <begin position="427"/>
        <end position="512"/>
    </location>
</feature>
<dbReference type="Pfam" id="PF05833">
    <property type="entry name" value="NFACT_N"/>
    <property type="match status" value="1"/>
</dbReference>
<dbReference type="GO" id="GO:0043023">
    <property type="term" value="F:ribosomal large subunit binding"/>
    <property type="evidence" value="ECO:0007669"/>
    <property type="project" value="TreeGrafter"/>
</dbReference>
<dbReference type="PANTHER" id="PTHR15239:SF6">
    <property type="entry name" value="RIBOSOME QUALITY CONTROL COMPLEX SUBUNIT NEMF"/>
    <property type="match status" value="1"/>
</dbReference>
<dbReference type="EMBL" id="CP060715">
    <property type="protein sequence ID" value="QNN60498.1"/>
    <property type="molecule type" value="Genomic_DNA"/>
</dbReference>
<sequence length="547" mass="63320">MALDGVLLKRITNIMNDNVPVKINKINQPSNHEFVFQCFAGKKINLFISTHPLFSRIQWTHEKTSANLDQTHMLVLMRKHLDGGIITKIEQYGFDRVIELHIEHRDDMGVIRPYRLIIELLGKYANVIIVNDEGLIIDALKRISPFENSQRAIVAGGEYDYPPQFDKKDFTELSTYDPHESLSHQFNGISPLLEKEILYRLKTQDPQSIVDEIMTSNTLYIYKNDYHILELKHLNQEAVEKPIMEGLDEFYRDLQERDRVKAHTGDLLKLIRRELKRSKQKLPKLYDDLDKALDCDHLREKGDLLFAFASNNPKGNDSITLNDFEGNEVVVDLDPRYGGKDNARLYFKKYNKAKTSLMYLEDQIQKTEARIEYFENLYVQTEQATVEDAQEITEELLNSGIINQRRLKQSKQQKKKKKPNYTVLQYDDETTIYIGKNNIQNEAITFKVARKDDIWFHAAYTGGAHVLIKTPELDEPKLRLCAQLAAYFSKNRLGSSVEIHYTQARNIKKIPGAAPGLVSLGTHKGMFIDPDETYILHSIDTMKIKQQ</sequence>
<dbReference type="InterPro" id="IPR008532">
    <property type="entry name" value="NFACT_RNA-bd"/>
</dbReference>
<dbReference type="GO" id="GO:0072344">
    <property type="term" value="P:rescue of stalled ribosome"/>
    <property type="evidence" value="ECO:0007669"/>
    <property type="project" value="TreeGrafter"/>
</dbReference>
<dbReference type="AlphaFoldDB" id="A0A7G9RY23"/>
<evidence type="ECO:0000259" key="1">
    <source>
        <dbReference type="Pfam" id="PF05670"/>
    </source>
</evidence>
<protein>
    <submittedName>
        <fullName evidence="2">NFACT family protein</fullName>
    </submittedName>
</protein>
<dbReference type="Gene3D" id="2.30.310.10">
    <property type="entry name" value="ibrinogen binding protein from staphylococcus aureus domain"/>
    <property type="match status" value="1"/>
</dbReference>
<gene>
    <name evidence="2" type="ORF">H9L01_09010</name>
</gene>
<reference evidence="2 3" key="1">
    <citation type="submission" date="2020-08" db="EMBL/GenBank/DDBJ databases">
        <title>Genome sequence of Erysipelothrix inopinata DSM 15511T.</title>
        <authorList>
            <person name="Hyun D.-W."/>
            <person name="Bae J.-W."/>
        </authorList>
    </citation>
    <scope>NUCLEOTIDE SEQUENCE [LARGE SCALE GENOMIC DNA]</scope>
    <source>
        <strain evidence="2 3">DSM 15511</strain>
    </source>
</reference>
<accession>A0A7G9RY23</accession>
<dbReference type="PANTHER" id="PTHR15239">
    <property type="entry name" value="NUCLEAR EXPORT MEDIATOR FACTOR NEMF"/>
    <property type="match status" value="1"/>
</dbReference>
<organism evidence="2 3">
    <name type="scientific">Erysipelothrix inopinata</name>
    <dbReference type="NCBI Taxonomy" id="225084"/>
    <lineage>
        <taxon>Bacteria</taxon>
        <taxon>Bacillati</taxon>
        <taxon>Bacillota</taxon>
        <taxon>Erysipelotrichia</taxon>
        <taxon>Erysipelotrichales</taxon>
        <taxon>Erysipelotrichaceae</taxon>
        <taxon>Erysipelothrix</taxon>
    </lineage>
</organism>
<proteinExistence type="predicted"/>
<evidence type="ECO:0000313" key="2">
    <source>
        <dbReference type="EMBL" id="QNN60498.1"/>
    </source>
</evidence>
<dbReference type="RefSeq" id="WP_187533626.1">
    <property type="nucleotide sequence ID" value="NZ_CBCSHU010000010.1"/>
</dbReference>
<dbReference type="InterPro" id="IPR051608">
    <property type="entry name" value="RQC_Subunit_NEMF"/>
</dbReference>
<evidence type="ECO:0000313" key="3">
    <source>
        <dbReference type="Proteomes" id="UP000515928"/>
    </source>
</evidence>